<protein>
    <submittedName>
        <fullName evidence="1">Uncharacterized protein</fullName>
    </submittedName>
</protein>
<organism evidence="1 2">
    <name type="scientific">Pseudomonas fulva</name>
    <dbReference type="NCBI Taxonomy" id="47880"/>
    <lineage>
        <taxon>Bacteria</taxon>
        <taxon>Pseudomonadati</taxon>
        <taxon>Pseudomonadota</taxon>
        <taxon>Gammaproteobacteria</taxon>
        <taxon>Pseudomonadales</taxon>
        <taxon>Pseudomonadaceae</taxon>
        <taxon>Pseudomonas</taxon>
    </lineage>
</organism>
<dbReference type="EMBL" id="JXQW01000029">
    <property type="protein sequence ID" value="KIQ00216.1"/>
    <property type="molecule type" value="Genomic_DNA"/>
</dbReference>
<comment type="caution">
    <text evidence="1">The sequence shown here is derived from an EMBL/GenBank/DDBJ whole genome shotgun (WGS) entry which is preliminary data.</text>
</comment>
<gene>
    <name evidence="1" type="ORF">RU08_12485</name>
</gene>
<evidence type="ECO:0000313" key="1">
    <source>
        <dbReference type="EMBL" id="KIQ00216.1"/>
    </source>
</evidence>
<dbReference type="Proteomes" id="UP000032068">
    <property type="component" value="Unassembled WGS sequence"/>
</dbReference>
<evidence type="ECO:0000313" key="2">
    <source>
        <dbReference type="Proteomes" id="UP000032068"/>
    </source>
</evidence>
<dbReference type="AlphaFoldDB" id="A0A0D0KT98"/>
<accession>A0A0D0KT98</accession>
<reference evidence="1 2" key="1">
    <citation type="submission" date="2014-12" db="EMBL/GenBank/DDBJ databases">
        <title>16Stimator: statistical estimation of ribosomal gene copy numbers from draft genome assemblies.</title>
        <authorList>
            <person name="Perisin M.A."/>
            <person name="Vetter M."/>
            <person name="Gilbert J.A."/>
            <person name="Bergelson J."/>
        </authorList>
    </citation>
    <scope>NUCLEOTIDE SEQUENCE [LARGE SCALE GENOMIC DNA]</scope>
    <source>
        <strain evidence="1 2">MEJ086</strain>
    </source>
</reference>
<name>A0A0D0KT98_9PSED</name>
<proteinExistence type="predicted"/>
<sequence length="87" mass="9800">MFYFFKRDRPLMLEQVSDLACGTKCCSDEHQSIKGDLPIGLKSLDGRFGHTRHLRQGFAGEVLCESRFSGVGTNLLGQFAWSEQRMG</sequence>